<dbReference type="CDD" id="cd23814">
    <property type="entry name" value="UEV_AKTIP"/>
    <property type="match status" value="1"/>
</dbReference>
<proteinExistence type="predicted"/>
<dbReference type="AlphaFoldDB" id="A0A1Y2FNB5"/>
<dbReference type="OrthoDB" id="5596422at2759"/>
<feature type="non-terminal residue" evidence="2">
    <location>
        <position position="136"/>
    </location>
</feature>
<dbReference type="InterPro" id="IPR016135">
    <property type="entry name" value="UBQ-conjugating_enzyme/RWD"/>
</dbReference>
<dbReference type="STRING" id="56484.A0A1Y2FNB5"/>
<keyword evidence="3" id="KW-1185">Reference proteome</keyword>
<protein>
    <recommendedName>
        <fullName evidence="1">UBC core domain-containing protein</fullName>
    </recommendedName>
</protein>
<dbReference type="Pfam" id="PF00179">
    <property type="entry name" value="UQ_con"/>
    <property type="match status" value="1"/>
</dbReference>
<evidence type="ECO:0000259" key="1">
    <source>
        <dbReference type="Pfam" id="PF00179"/>
    </source>
</evidence>
<gene>
    <name evidence="2" type="ORF">BCR37DRAFT_332497</name>
</gene>
<dbReference type="SUPFAM" id="SSF54495">
    <property type="entry name" value="UBC-like"/>
    <property type="match status" value="1"/>
</dbReference>
<dbReference type="OMA" id="ESILAWD"/>
<dbReference type="Gene3D" id="3.10.110.10">
    <property type="entry name" value="Ubiquitin Conjugating Enzyme"/>
    <property type="match status" value="1"/>
</dbReference>
<organism evidence="2 3">
    <name type="scientific">Protomyces lactucae-debilis</name>
    <dbReference type="NCBI Taxonomy" id="2754530"/>
    <lineage>
        <taxon>Eukaryota</taxon>
        <taxon>Fungi</taxon>
        <taxon>Dikarya</taxon>
        <taxon>Ascomycota</taxon>
        <taxon>Taphrinomycotina</taxon>
        <taxon>Taphrinomycetes</taxon>
        <taxon>Taphrinales</taxon>
        <taxon>Protomycetaceae</taxon>
        <taxon>Protomyces</taxon>
    </lineage>
</organism>
<dbReference type="Proteomes" id="UP000193685">
    <property type="component" value="Unassembled WGS sequence"/>
</dbReference>
<evidence type="ECO:0000313" key="3">
    <source>
        <dbReference type="Proteomes" id="UP000193685"/>
    </source>
</evidence>
<name>A0A1Y2FNB5_PROLT</name>
<evidence type="ECO:0000313" key="2">
    <source>
        <dbReference type="EMBL" id="ORY85463.1"/>
    </source>
</evidence>
<feature type="domain" description="UBC core" evidence="1">
    <location>
        <begin position="2"/>
        <end position="122"/>
    </location>
</feature>
<dbReference type="InterPro" id="IPR000608">
    <property type="entry name" value="UBC"/>
</dbReference>
<sequence length="136" mass="15439">WQGILFLHKGYYKGAVFQFILKLDGCPETLPQVVFLSDVWHPLVNKEGQLNLAAILRTDRPRDTDAADYDSQHSITQTLFAIKTSFKTAVLDRIAEADAYNVDAYSAYKEQVSLFAQLAKQCVQVSTSRAVLYREY</sequence>
<dbReference type="EMBL" id="MCFI01000004">
    <property type="protein sequence ID" value="ORY85463.1"/>
    <property type="molecule type" value="Genomic_DNA"/>
</dbReference>
<dbReference type="RefSeq" id="XP_040726945.1">
    <property type="nucleotide sequence ID" value="XM_040867063.1"/>
</dbReference>
<accession>A0A1Y2FNB5</accession>
<reference evidence="2 3" key="1">
    <citation type="submission" date="2016-07" db="EMBL/GenBank/DDBJ databases">
        <title>Pervasive Adenine N6-methylation of Active Genes in Fungi.</title>
        <authorList>
            <consortium name="DOE Joint Genome Institute"/>
            <person name="Mondo S.J."/>
            <person name="Dannebaum R.O."/>
            <person name="Kuo R.C."/>
            <person name="Labutti K."/>
            <person name="Haridas S."/>
            <person name="Kuo A."/>
            <person name="Salamov A."/>
            <person name="Ahrendt S.R."/>
            <person name="Lipzen A."/>
            <person name="Sullivan W."/>
            <person name="Andreopoulos W.B."/>
            <person name="Clum A."/>
            <person name="Lindquist E."/>
            <person name="Daum C."/>
            <person name="Ramamoorthy G.K."/>
            <person name="Gryganskyi A."/>
            <person name="Culley D."/>
            <person name="Magnuson J.K."/>
            <person name="James T.Y."/>
            <person name="O'Malley M.A."/>
            <person name="Stajich J.E."/>
            <person name="Spatafora J.W."/>
            <person name="Visel A."/>
            <person name="Grigoriev I.V."/>
        </authorList>
    </citation>
    <scope>NUCLEOTIDE SEQUENCE [LARGE SCALE GENOMIC DNA]</scope>
    <source>
        <strain evidence="2 3">12-1054</strain>
    </source>
</reference>
<dbReference type="GeneID" id="63783662"/>
<feature type="non-terminal residue" evidence="2">
    <location>
        <position position="1"/>
    </location>
</feature>
<comment type="caution">
    <text evidence="2">The sequence shown here is derived from an EMBL/GenBank/DDBJ whole genome shotgun (WGS) entry which is preliminary data.</text>
</comment>